<evidence type="ECO:0000256" key="1">
    <source>
        <dbReference type="ARBA" id="ARBA00001231"/>
    </source>
</evidence>
<dbReference type="Gene3D" id="3.40.50.1700">
    <property type="entry name" value="Glycoside hydrolase family 3 C-terminal domain"/>
    <property type="match status" value="1"/>
</dbReference>
<keyword evidence="4" id="KW-0378">Hydrolase</keyword>
<evidence type="ECO:0000313" key="7">
    <source>
        <dbReference type="EMBL" id="AMC94495.1"/>
    </source>
</evidence>
<name>A0A0X8H1S1_9FIRM</name>
<comment type="similarity">
    <text evidence="2">Belongs to the glycosyl hydrolase 3 family.</text>
</comment>
<comment type="catalytic activity">
    <reaction evidence="1">
        <text>Hydrolysis of terminal non-reducing N-acetyl-D-hexosamine residues in N-acetyl-beta-D-hexosaminides.</text>
        <dbReference type="EC" id="3.2.1.52"/>
    </reaction>
</comment>
<dbReference type="PANTHER" id="PTHR30480:SF13">
    <property type="entry name" value="BETA-HEXOSAMINIDASE"/>
    <property type="match status" value="1"/>
</dbReference>
<keyword evidence="5" id="KW-0326">Glycosidase</keyword>
<keyword evidence="8" id="KW-1185">Reference proteome</keyword>
<gene>
    <name evidence="7" type="ORF">AOC36_11085</name>
</gene>
<proteinExistence type="inferred from homology"/>
<organism evidence="7 8">
    <name type="scientific">Erysipelothrix larvae</name>
    <dbReference type="NCBI Taxonomy" id="1514105"/>
    <lineage>
        <taxon>Bacteria</taxon>
        <taxon>Bacillati</taxon>
        <taxon>Bacillota</taxon>
        <taxon>Erysipelotrichia</taxon>
        <taxon>Erysipelotrichales</taxon>
        <taxon>Erysipelotrichaceae</taxon>
        <taxon>Erysipelothrix</taxon>
    </lineage>
</organism>
<dbReference type="GO" id="GO:0004563">
    <property type="term" value="F:beta-N-acetylhexosaminidase activity"/>
    <property type="evidence" value="ECO:0007669"/>
    <property type="project" value="UniProtKB-EC"/>
</dbReference>
<sequence>MNLKMEPFNLTNKEVEWVENTLNKMTLEEKIGQLFCPIGYSTNPEYLNSLLNFHIGGLFFRDGVGEEMYNTFSFVQKHSKIPLLIPSNIEAGGDGAAIDGTPFGKQMACAAAGDKKYAYRLGQVSSIEAASLGINWAFAPVVDIDFEFRNPITNVRTYGNDPKVVLDYAKEYMRAAHENNVEVSVKHFPGDGIDERDQHLLTSVNHLSIQEWDNTFGIVYEGMIKSGAKTIMAGHIALPAYQTYFNKEDKDKIIPASLSKELLNNLLRDKLKFNGLIISDATPMVGFASAMPRNISVPTAIENGCDMFLFNKDLEEDYKFMLSGYKNGLLSEERLLAANRRILALKASMKLNEKQTNGTLIPPIEGLNVLKCKKHIEWAIQLADQSITLVKDTQNLLPINSDRYKNVLLEVIGDFDSNERVIKKTKLELEKSGFNVILYEKENFNNGVDNVRDLKEKYDLVIYMGNVENASNKTTNRINWYTFWGQGNNIPWFAGEIPVIFISLANPYHLFDVPMIKTYINAYSNNDYVIEMVVKKVLGDSDFKGNNPIDPFCGRKELKY</sequence>
<dbReference type="AlphaFoldDB" id="A0A0X8H1S1"/>
<dbReference type="Pfam" id="PF00933">
    <property type="entry name" value="Glyco_hydro_3"/>
    <property type="match status" value="1"/>
</dbReference>
<protein>
    <recommendedName>
        <fullName evidence="3">beta-N-acetylhexosaminidase</fullName>
        <ecNumber evidence="3">3.2.1.52</ecNumber>
    </recommendedName>
</protein>
<dbReference type="RefSeq" id="WP_067634298.1">
    <property type="nucleotide sequence ID" value="NZ_CP013213.1"/>
</dbReference>
<dbReference type="InterPro" id="IPR036881">
    <property type="entry name" value="Glyco_hydro_3_C_sf"/>
</dbReference>
<evidence type="ECO:0000256" key="5">
    <source>
        <dbReference type="ARBA" id="ARBA00023295"/>
    </source>
</evidence>
<dbReference type="InterPro" id="IPR036962">
    <property type="entry name" value="Glyco_hydro_3_N_sf"/>
</dbReference>
<dbReference type="GO" id="GO:0005975">
    <property type="term" value="P:carbohydrate metabolic process"/>
    <property type="evidence" value="ECO:0007669"/>
    <property type="project" value="InterPro"/>
</dbReference>
<dbReference type="GO" id="GO:0009254">
    <property type="term" value="P:peptidoglycan turnover"/>
    <property type="evidence" value="ECO:0007669"/>
    <property type="project" value="TreeGrafter"/>
</dbReference>
<feature type="domain" description="Glycoside hydrolase family 3 N-terminal" evidence="6">
    <location>
        <begin position="26"/>
        <end position="344"/>
    </location>
</feature>
<dbReference type="EC" id="3.2.1.52" evidence="3"/>
<dbReference type="OrthoDB" id="9805821at2"/>
<dbReference type="InterPro" id="IPR001764">
    <property type="entry name" value="Glyco_hydro_3_N"/>
</dbReference>
<evidence type="ECO:0000313" key="8">
    <source>
        <dbReference type="Proteomes" id="UP000063781"/>
    </source>
</evidence>
<dbReference type="Proteomes" id="UP000063781">
    <property type="component" value="Chromosome"/>
</dbReference>
<dbReference type="STRING" id="1514105.AOC36_11085"/>
<dbReference type="EMBL" id="CP013213">
    <property type="protein sequence ID" value="AMC94495.1"/>
    <property type="molecule type" value="Genomic_DNA"/>
</dbReference>
<evidence type="ECO:0000259" key="6">
    <source>
        <dbReference type="Pfam" id="PF00933"/>
    </source>
</evidence>
<dbReference type="PANTHER" id="PTHR30480">
    <property type="entry name" value="BETA-HEXOSAMINIDASE-RELATED"/>
    <property type="match status" value="1"/>
</dbReference>
<dbReference type="Gene3D" id="3.20.20.300">
    <property type="entry name" value="Glycoside hydrolase, family 3, N-terminal domain"/>
    <property type="match status" value="1"/>
</dbReference>
<dbReference type="SUPFAM" id="SSF51445">
    <property type="entry name" value="(Trans)glycosidases"/>
    <property type="match status" value="1"/>
</dbReference>
<dbReference type="InterPro" id="IPR017853">
    <property type="entry name" value="GH"/>
</dbReference>
<evidence type="ECO:0000256" key="3">
    <source>
        <dbReference type="ARBA" id="ARBA00012663"/>
    </source>
</evidence>
<evidence type="ECO:0000256" key="4">
    <source>
        <dbReference type="ARBA" id="ARBA00022801"/>
    </source>
</evidence>
<evidence type="ECO:0000256" key="2">
    <source>
        <dbReference type="ARBA" id="ARBA00005336"/>
    </source>
</evidence>
<reference evidence="7 8" key="1">
    <citation type="submission" date="2015-10" db="EMBL/GenBank/DDBJ databases">
        <title>Erysipelothrix larvae sp. LV19 isolated from the larval gut of the rhinoceros beetle, Trypoxylus dichotomus.</title>
        <authorList>
            <person name="Lim S."/>
            <person name="Kim B.-C."/>
        </authorList>
    </citation>
    <scope>NUCLEOTIDE SEQUENCE [LARGE SCALE GENOMIC DNA]</scope>
    <source>
        <strain evidence="7 8">LV19</strain>
    </source>
</reference>
<dbReference type="InterPro" id="IPR050226">
    <property type="entry name" value="NagZ_Beta-hexosaminidase"/>
</dbReference>
<dbReference type="KEGG" id="erl:AOC36_11085"/>
<accession>A0A0X8H1S1</accession>